<dbReference type="InterPro" id="IPR051824">
    <property type="entry name" value="LRR_Rcpt-Like_S/T_Kinase"/>
</dbReference>
<sequence length="203" mass="22932">MALVLDIEKIILTLVLIWCILICFEATGIHAQPGYPPKEEINALRDIAKELRKTDWNFTHNPCDNSTYWVTPKRSEMPLYNNTVYCNCNYNGGECHVTDIILKGQDLAGVLPPSLVKLPYLRNIDLFRNYLSGTIHPEWASTKLEYLSVGGNRLSGPIPKYLGNITTLIYMSLESNMFNGTVPAELGKLFNLVNLSGFLIFKF</sequence>
<evidence type="ECO:0000313" key="3">
    <source>
        <dbReference type="EMBL" id="CAK9148058.1"/>
    </source>
</evidence>
<dbReference type="PANTHER" id="PTHR48006">
    <property type="entry name" value="LEUCINE-RICH REPEAT-CONTAINING PROTEIN DDB_G0281931-RELATED"/>
    <property type="match status" value="1"/>
</dbReference>
<name>A0ABC8RTK2_9AQUA</name>
<feature type="chain" id="PRO_5044852159" evidence="2">
    <location>
        <begin position="32"/>
        <end position="203"/>
    </location>
</feature>
<dbReference type="InterPro" id="IPR001611">
    <property type="entry name" value="Leu-rich_rpt"/>
</dbReference>
<reference evidence="3 4" key="1">
    <citation type="submission" date="2024-02" db="EMBL/GenBank/DDBJ databases">
        <authorList>
            <person name="Vignale AGUSTIN F."/>
            <person name="Sosa J E."/>
            <person name="Modenutti C."/>
        </authorList>
    </citation>
    <scope>NUCLEOTIDE SEQUENCE [LARGE SCALE GENOMIC DNA]</scope>
</reference>
<dbReference type="InterPro" id="IPR032675">
    <property type="entry name" value="LRR_dom_sf"/>
</dbReference>
<evidence type="ECO:0000256" key="1">
    <source>
        <dbReference type="ARBA" id="ARBA00004479"/>
    </source>
</evidence>
<dbReference type="GO" id="GO:0016020">
    <property type="term" value="C:membrane"/>
    <property type="evidence" value="ECO:0007669"/>
    <property type="project" value="UniProtKB-SubCell"/>
</dbReference>
<evidence type="ECO:0000256" key="2">
    <source>
        <dbReference type="SAM" id="SignalP"/>
    </source>
</evidence>
<dbReference type="PANTHER" id="PTHR48006:SF66">
    <property type="entry name" value="PROTEIN KINASE DOMAIN-CONTAINING PROTEIN"/>
    <property type="match status" value="1"/>
</dbReference>
<proteinExistence type="predicted"/>
<organism evidence="3 4">
    <name type="scientific">Ilex paraguariensis</name>
    <name type="common">yerba mate</name>
    <dbReference type="NCBI Taxonomy" id="185542"/>
    <lineage>
        <taxon>Eukaryota</taxon>
        <taxon>Viridiplantae</taxon>
        <taxon>Streptophyta</taxon>
        <taxon>Embryophyta</taxon>
        <taxon>Tracheophyta</taxon>
        <taxon>Spermatophyta</taxon>
        <taxon>Magnoliopsida</taxon>
        <taxon>eudicotyledons</taxon>
        <taxon>Gunneridae</taxon>
        <taxon>Pentapetalae</taxon>
        <taxon>asterids</taxon>
        <taxon>campanulids</taxon>
        <taxon>Aquifoliales</taxon>
        <taxon>Aquifoliaceae</taxon>
        <taxon>Ilex</taxon>
    </lineage>
</organism>
<dbReference type="FunFam" id="3.80.10.10:FF:000452">
    <property type="entry name" value="Probable LRR receptor-like serine/threonine-protein kinase RFK1"/>
    <property type="match status" value="1"/>
</dbReference>
<dbReference type="Gene3D" id="3.80.10.10">
    <property type="entry name" value="Ribonuclease Inhibitor"/>
    <property type="match status" value="1"/>
</dbReference>
<keyword evidence="4" id="KW-1185">Reference proteome</keyword>
<dbReference type="AlphaFoldDB" id="A0ABC8RTK2"/>
<comment type="subcellular location">
    <subcellularLocation>
        <location evidence="1">Membrane</location>
        <topology evidence="1">Single-pass type I membrane protein</topology>
    </subcellularLocation>
</comment>
<dbReference type="Pfam" id="PF00560">
    <property type="entry name" value="LRR_1"/>
    <property type="match status" value="1"/>
</dbReference>
<feature type="signal peptide" evidence="2">
    <location>
        <begin position="1"/>
        <end position="31"/>
    </location>
</feature>
<evidence type="ECO:0000313" key="4">
    <source>
        <dbReference type="Proteomes" id="UP001642360"/>
    </source>
</evidence>
<comment type="caution">
    <text evidence="3">The sequence shown here is derived from an EMBL/GenBank/DDBJ whole genome shotgun (WGS) entry which is preliminary data.</text>
</comment>
<dbReference type="EMBL" id="CAUOFW020001725">
    <property type="protein sequence ID" value="CAK9148058.1"/>
    <property type="molecule type" value="Genomic_DNA"/>
</dbReference>
<protein>
    <submittedName>
        <fullName evidence="3">Uncharacterized protein</fullName>
    </submittedName>
</protein>
<gene>
    <name evidence="3" type="ORF">ILEXP_LOCUS15988</name>
</gene>
<dbReference type="Proteomes" id="UP001642360">
    <property type="component" value="Unassembled WGS sequence"/>
</dbReference>
<keyword evidence="2" id="KW-0732">Signal</keyword>
<accession>A0ABC8RTK2</accession>
<dbReference type="SUPFAM" id="SSF52058">
    <property type="entry name" value="L domain-like"/>
    <property type="match status" value="1"/>
</dbReference>